<gene>
    <name evidence="3" type="ORF">U27_01253</name>
</gene>
<dbReference type="GO" id="GO:0070490">
    <property type="term" value="P:protein pupylation"/>
    <property type="evidence" value="ECO:0007669"/>
    <property type="project" value="TreeGrafter"/>
</dbReference>
<feature type="active site" description="Proton acceptor" evidence="2">
    <location>
        <position position="90"/>
    </location>
</feature>
<dbReference type="GO" id="GO:0019941">
    <property type="term" value="P:modification-dependent protein catabolic process"/>
    <property type="evidence" value="ECO:0007669"/>
    <property type="project" value="InterPro"/>
</dbReference>
<name>A0A081C9U8_VECG1</name>
<keyword evidence="4" id="KW-1185">Reference proteome</keyword>
<dbReference type="STRING" id="1499967.U27_01253"/>
<dbReference type="HOGENOM" id="CLU_040524_1_0_0"/>
<dbReference type="GO" id="GO:0016811">
    <property type="term" value="F:hydrolase activity, acting on carbon-nitrogen (but not peptide) bonds, in linear amides"/>
    <property type="evidence" value="ECO:0007669"/>
    <property type="project" value="InterPro"/>
</dbReference>
<protein>
    <submittedName>
        <fullName evidence="3">Putative proteasome component</fullName>
    </submittedName>
</protein>
<dbReference type="PIRSF" id="PIRSF018077">
    <property type="entry name" value="UCP018077"/>
    <property type="match status" value="1"/>
</dbReference>
<dbReference type="InterPro" id="IPR004347">
    <property type="entry name" value="Pup_ligase/deamidase"/>
</dbReference>
<evidence type="ECO:0000256" key="2">
    <source>
        <dbReference type="PIRSR" id="PIRSR018077-1"/>
    </source>
</evidence>
<dbReference type="GO" id="GO:0010498">
    <property type="term" value="P:proteasomal protein catabolic process"/>
    <property type="evidence" value="ECO:0007669"/>
    <property type="project" value="InterPro"/>
</dbReference>
<dbReference type="GO" id="GO:0008233">
    <property type="term" value="F:peptidase activity"/>
    <property type="evidence" value="ECO:0007669"/>
    <property type="project" value="InterPro"/>
</dbReference>
<comment type="similarity">
    <text evidence="1">Belongs to the Pup ligase/Pup deamidase family. Pup deamidase subfamily.</text>
</comment>
<evidence type="ECO:0000313" key="4">
    <source>
        <dbReference type="Proteomes" id="UP000030661"/>
    </source>
</evidence>
<keyword evidence="3" id="KW-0647">Proteasome</keyword>
<dbReference type="PANTHER" id="PTHR42307">
    <property type="entry name" value="PUP DEAMIDASE/DEPUPYLASE"/>
    <property type="match status" value="1"/>
</dbReference>
<dbReference type="AlphaFoldDB" id="A0A081C9U8"/>
<dbReference type="eggNOG" id="COG4122">
    <property type="taxonomic scope" value="Bacteria"/>
</dbReference>
<dbReference type="Pfam" id="PF03136">
    <property type="entry name" value="Pup_ligase"/>
    <property type="match status" value="1"/>
</dbReference>
<dbReference type="InterPro" id="IPR022366">
    <property type="entry name" value="Pup_deamidase"/>
</dbReference>
<dbReference type="NCBIfam" id="TIGR03688">
    <property type="entry name" value="depupylase_Dop"/>
    <property type="match status" value="1"/>
</dbReference>
<dbReference type="GO" id="GO:0000502">
    <property type="term" value="C:proteasome complex"/>
    <property type="evidence" value="ECO:0007669"/>
    <property type="project" value="UniProtKB-KW"/>
</dbReference>
<dbReference type="Proteomes" id="UP000030661">
    <property type="component" value="Unassembled WGS sequence"/>
</dbReference>
<sequence>MAIPKILGTETEYGITVKNSATFDPIANSVLIVNSYQGGQRVQTIWDYEEENPFIDARGFKVDRKVDAPRGSENTAMNKILDNGARLYVDHAHPEFSTPECSNPRDVVIYERAGEQILYQSLLNANTALPETQQMIVYKNNSDQKGNSYGYHENYLVDRALPFEAICEHLPTFLVTRQIFTGSGKVGAENNTKTIPFQISQRADFFETDVGLDTMLKRPIINTRDEPHADRAKYRRLHVITGDVNMSEYATYLKLGATAIILNMIEDNALDNTLKLDNPVAAMQQVSRDLTCTKPLRLANGAQATALEIQQALLEKARQYAAANPCGTMTDDILAKWETVLRKLAQAPESLNRELDWVIKYDLLRNYRSKHRCDWDDPRVAMIDLQYHDIRPEKGLYYILQRQQRVERILADEEIAHAVAHPPEDTRAYFRGECLQRYRADVYGVSWGAISFNTRQGTVKRILMPEPGKGTRQHVQELLENSQTAEELLTNILH</sequence>
<evidence type="ECO:0000313" key="3">
    <source>
        <dbReference type="EMBL" id="GAK61353.1"/>
    </source>
</evidence>
<dbReference type="PANTHER" id="PTHR42307:SF2">
    <property type="entry name" value="PUP DEAMIDASE_DEPUPYLASE"/>
    <property type="match status" value="1"/>
</dbReference>
<reference evidence="3" key="1">
    <citation type="journal article" date="2015" name="PeerJ">
        <title>First genomic representation of candidate bacterial phylum KSB3 points to enhanced environmental sensing as a trigger of wastewater bulking.</title>
        <authorList>
            <person name="Sekiguchi Y."/>
            <person name="Ohashi A."/>
            <person name="Parks D.H."/>
            <person name="Yamauchi T."/>
            <person name="Tyson G.W."/>
            <person name="Hugenholtz P."/>
        </authorList>
    </citation>
    <scope>NUCLEOTIDE SEQUENCE [LARGE SCALE GENOMIC DNA]</scope>
</reference>
<evidence type="ECO:0000256" key="1">
    <source>
        <dbReference type="ARBA" id="ARBA00009114"/>
    </source>
</evidence>
<dbReference type="EMBL" id="DF820478">
    <property type="protein sequence ID" value="GAK61353.1"/>
    <property type="molecule type" value="Genomic_DNA"/>
</dbReference>
<accession>A0A081C9U8</accession>
<organism evidence="3">
    <name type="scientific">Vecturithrix granuli</name>
    <dbReference type="NCBI Taxonomy" id="1499967"/>
    <lineage>
        <taxon>Bacteria</taxon>
        <taxon>Candidatus Moduliflexota</taxon>
        <taxon>Candidatus Vecturitrichia</taxon>
        <taxon>Candidatus Vecturitrichales</taxon>
        <taxon>Candidatus Vecturitrichaceae</taxon>
        <taxon>Candidatus Vecturithrix</taxon>
    </lineage>
</organism>
<dbReference type="GO" id="GO:0005524">
    <property type="term" value="F:ATP binding"/>
    <property type="evidence" value="ECO:0007669"/>
    <property type="project" value="TreeGrafter"/>
</dbReference>
<proteinExistence type="inferred from homology"/>